<dbReference type="Pfam" id="PF05656">
    <property type="entry name" value="DUF805"/>
    <property type="match status" value="1"/>
</dbReference>
<evidence type="ECO:0000256" key="1">
    <source>
        <dbReference type="SAM" id="Phobius"/>
    </source>
</evidence>
<feature type="transmembrane region" description="Helical" evidence="1">
    <location>
        <begin position="68"/>
        <end position="85"/>
    </location>
</feature>
<protein>
    <submittedName>
        <fullName evidence="2">DUF805 domain-containing protein</fullName>
    </submittedName>
</protein>
<gene>
    <name evidence="2" type="ORF">D5039_00940</name>
</gene>
<accession>A0ABT3KN96</accession>
<keyword evidence="1" id="KW-1133">Transmembrane helix</keyword>
<keyword evidence="3" id="KW-1185">Reference proteome</keyword>
<organism evidence="2 3">
    <name type="scientific">Verminephrobacter aporrectodeae subsp. tuberculatae</name>
    <dbReference type="NCBI Taxonomy" id="1110392"/>
    <lineage>
        <taxon>Bacteria</taxon>
        <taxon>Pseudomonadati</taxon>
        <taxon>Pseudomonadota</taxon>
        <taxon>Betaproteobacteria</taxon>
        <taxon>Burkholderiales</taxon>
        <taxon>Comamonadaceae</taxon>
        <taxon>Verminephrobacter</taxon>
    </lineage>
</organism>
<keyword evidence="1" id="KW-0472">Membrane</keyword>
<comment type="caution">
    <text evidence="2">The sequence shown here is derived from an EMBL/GenBank/DDBJ whole genome shotgun (WGS) entry which is preliminary data.</text>
</comment>
<proteinExistence type="predicted"/>
<sequence>MTFIQGDSIVGFFSAVKSCLRQYVGFSGRATRDEFWAFLLFRWLLLIGSLILSTTLNKAFDPTIPWEISVPLVMLLLFLPGLAVGARRLHDVGRSGWWLLLQLIPPLGYLVLLYWWVKPSKKLREEEPLATTGPI</sequence>
<dbReference type="EMBL" id="QZCW01000001">
    <property type="protein sequence ID" value="MCW5319787.1"/>
    <property type="molecule type" value="Genomic_DNA"/>
</dbReference>
<name>A0ABT3KN96_9BURK</name>
<dbReference type="InterPro" id="IPR008523">
    <property type="entry name" value="DUF805"/>
</dbReference>
<dbReference type="RefSeq" id="WP_265280737.1">
    <property type="nucleotide sequence ID" value="NZ_QZCW01000001.1"/>
</dbReference>
<reference evidence="3" key="1">
    <citation type="submission" date="2023-07" db="EMBL/GenBank/DDBJ databases">
        <title>Verminephrobacter genomes.</title>
        <authorList>
            <person name="Lund M.B."/>
        </authorList>
    </citation>
    <scope>NUCLEOTIDE SEQUENCE [LARGE SCALE GENOMIC DNA]</scope>
    <source>
        <strain evidence="3">AtM5-05</strain>
    </source>
</reference>
<evidence type="ECO:0000313" key="3">
    <source>
        <dbReference type="Proteomes" id="UP001208935"/>
    </source>
</evidence>
<dbReference type="PANTHER" id="PTHR34980">
    <property type="entry name" value="INNER MEMBRANE PROTEIN-RELATED-RELATED"/>
    <property type="match status" value="1"/>
</dbReference>
<dbReference type="Proteomes" id="UP001208935">
    <property type="component" value="Unassembled WGS sequence"/>
</dbReference>
<keyword evidence="1" id="KW-0812">Transmembrane</keyword>
<feature type="transmembrane region" description="Helical" evidence="1">
    <location>
        <begin position="97"/>
        <end position="117"/>
    </location>
</feature>
<feature type="transmembrane region" description="Helical" evidence="1">
    <location>
        <begin position="35"/>
        <end position="56"/>
    </location>
</feature>
<dbReference type="GeneID" id="77322497"/>
<evidence type="ECO:0000313" key="2">
    <source>
        <dbReference type="EMBL" id="MCW5319787.1"/>
    </source>
</evidence>
<dbReference type="PANTHER" id="PTHR34980:SF2">
    <property type="entry name" value="INNER MEMBRANE PROTEIN YHAH-RELATED"/>
    <property type="match status" value="1"/>
</dbReference>